<dbReference type="Proteomes" id="UP000783287">
    <property type="component" value="Unassembled WGS sequence"/>
</dbReference>
<name>A0A955RIM8_9BACT</name>
<dbReference type="AlphaFoldDB" id="A0A955RIM8"/>
<proteinExistence type="predicted"/>
<accession>A0A955RIM8</accession>
<evidence type="ECO:0000313" key="1">
    <source>
        <dbReference type="EMBL" id="MCA9382917.1"/>
    </source>
</evidence>
<comment type="caution">
    <text evidence="1">The sequence shown here is derived from an EMBL/GenBank/DDBJ whole genome shotgun (WGS) entry which is preliminary data.</text>
</comment>
<protein>
    <submittedName>
        <fullName evidence="1">Uncharacterized protein</fullName>
    </submittedName>
</protein>
<sequence>MELIVISGWYGTEVAKELLYDVISKQNGIKVRRNIKEVWWDFTIPLSILGYRDRKRNFIEWWWLLTRAWTYLLLGPSNPHTLILSVDSNVESIVKYWGSFIKPDILLVLNDNEDKLIIEKLIKNVDKEKGMIIYNDDTLRKSLKKLVKKHSTFTYGRDKGNDLVVKQNKQSIEMKYKKSQIKINTKNLRGFSDLILGGITATALSLDINIEDIGFEAVKFQIPTRLLAKIKSNLIEDKL</sequence>
<reference evidence="1" key="2">
    <citation type="journal article" date="2021" name="Microbiome">
        <title>Successional dynamics and alternative stable states in a saline activated sludge microbial community over 9 years.</title>
        <authorList>
            <person name="Wang Y."/>
            <person name="Ye J."/>
            <person name="Ju F."/>
            <person name="Liu L."/>
            <person name="Boyd J.A."/>
            <person name="Deng Y."/>
            <person name="Parks D.H."/>
            <person name="Jiang X."/>
            <person name="Yin X."/>
            <person name="Woodcroft B.J."/>
            <person name="Tyson G.W."/>
            <person name="Hugenholtz P."/>
            <person name="Polz M.F."/>
            <person name="Zhang T."/>
        </authorList>
    </citation>
    <scope>NUCLEOTIDE SEQUENCE</scope>
    <source>
        <strain evidence="1">HKST-UBA14</strain>
    </source>
</reference>
<evidence type="ECO:0000313" key="2">
    <source>
        <dbReference type="Proteomes" id="UP000783287"/>
    </source>
</evidence>
<dbReference type="EMBL" id="JAGQLK010000012">
    <property type="protein sequence ID" value="MCA9382917.1"/>
    <property type="molecule type" value="Genomic_DNA"/>
</dbReference>
<reference evidence="1" key="1">
    <citation type="submission" date="2020-04" db="EMBL/GenBank/DDBJ databases">
        <authorList>
            <person name="Zhang T."/>
        </authorList>
    </citation>
    <scope>NUCLEOTIDE SEQUENCE</scope>
    <source>
        <strain evidence="1">HKST-UBA14</strain>
    </source>
</reference>
<gene>
    <name evidence="1" type="ORF">KC909_00990</name>
</gene>
<organism evidence="1 2">
    <name type="scientific">Candidatus Dojkabacteria bacterium</name>
    <dbReference type="NCBI Taxonomy" id="2099670"/>
    <lineage>
        <taxon>Bacteria</taxon>
        <taxon>Candidatus Dojkabacteria</taxon>
    </lineage>
</organism>